<feature type="compositionally biased region" description="Basic and acidic residues" evidence="1">
    <location>
        <begin position="192"/>
        <end position="202"/>
    </location>
</feature>
<dbReference type="OMA" id="YGLEWFI"/>
<dbReference type="GO" id="GO:0006113">
    <property type="term" value="P:fermentation"/>
    <property type="evidence" value="ECO:0007669"/>
    <property type="project" value="EnsemblFungi"/>
</dbReference>
<dbReference type="InterPro" id="IPR029636">
    <property type="entry name" value="Csf1"/>
</dbReference>
<protein>
    <recommendedName>
        <fullName evidence="7">Protein CSF1</fullName>
    </recommendedName>
</protein>
<name>I2H544_HENB6</name>
<dbReference type="GeneID" id="14496569"/>
<feature type="compositionally biased region" description="Low complexity" evidence="1">
    <location>
        <begin position="232"/>
        <end position="248"/>
    </location>
</feature>
<evidence type="ECO:0000313" key="6">
    <source>
        <dbReference type="Proteomes" id="UP000002866"/>
    </source>
</evidence>
<evidence type="ECO:0000259" key="3">
    <source>
        <dbReference type="Pfam" id="PF21678"/>
    </source>
</evidence>
<feature type="domain" description="Csf1 C-terminal region" evidence="4">
    <location>
        <begin position="1897"/>
        <end position="3145"/>
    </location>
</feature>
<feature type="compositionally biased region" description="Polar residues" evidence="1">
    <location>
        <begin position="994"/>
        <end position="1004"/>
    </location>
</feature>
<feature type="domain" description="Csf1 N-terminal" evidence="3">
    <location>
        <begin position="298"/>
        <end position="488"/>
    </location>
</feature>
<dbReference type="GO" id="GO:0051604">
    <property type="term" value="P:protein maturation"/>
    <property type="evidence" value="ECO:0007669"/>
    <property type="project" value="EnsemblFungi"/>
</dbReference>
<keyword evidence="2" id="KW-1133">Transmembrane helix</keyword>
<feature type="compositionally biased region" description="Low complexity" evidence="1">
    <location>
        <begin position="495"/>
        <end position="556"/>
    </location>
</feature>
<dbReference type="GO" id="GO:0140268">
    <property type="term" value="C:endoplasmic reticulum-plasma membrane contact site"/>
    <property type="evidence" value="ECO:0007669"/>
    <property type="project" value="EnsemblFungi"/>
</dbReference>
<dbReference type="STRING" id="1071380.I2H544"/>
<dbReference type="Proteomes" id="UP000002866">
    <property type="component" value="Chromosome 5"/>
</dbReference>
<feature type="compositionally biased region" description="Polar residues" evidence="1">
    <location>
        <begin position="572"/>
        <end position="591"/>
    </location>
</feature>
<dbReference type="RefSeq" id="XP_004181015.1">
    <property type="nucleotide sequence ID" value="XM_004180967.1"/>
</dbReference>
<sequence length="3148" mass="361612">MVDEPKFVSVSLSREKYFSWVFLVTWILTCILCLLMFFYIDRVFAYSLTFILDWLLWRPYKVKIHCESIRLSLLSARISFKNLCIITENSTISILEGKIIWQYWLLNTRVSAYELHQQQKEHGYITPGSGFKNIQLPCKFLFQCEGAEIFVYNKTSAYENIIDSFSPDEKIKYKEFLHKHFRFSKDDTPIERPDIFDSKTMKNTDFNPTTNNNDKNNNDTHMHSQHNHQHHTTGSSTTTASTSMATSTINDNNFDKLRNEELSSKIDKPPIIKKKEVKRPQKLSIIQRLQVMYEEFQLNFYPFGLKLTKGSIIFGNKFTPSLLIISYKSAEGIVDVLPATNPRVDLYKMKMKLDFQNFEIEVKPNISYEDDSKPKAFYCDSMLSRLWTKFSTLFDIMPNPLSRYIHFSRLHKNSLFLEDNIFEDEDFEKKWKGLSLYKDAALNRGNPEEHIEFDFLNHEYARYCSIVKAPRLIFTNEYDIPGIVPYPEDYETHSDSTSQDISSSISSDSSTNDNNDNDNNNDNNNDNYDNSKNNDNNNNNNNNNSGIKSDNTNNNNIAEAGASPDTDRNNESDASNNQQRNTYSRSTTDNISAPPESNMEFQLFDASINYGPWAHRNIMNIQRIFSPIVSRTPELQPDPEPGFLRRYTMTKISVSIMEDSSWRVPTREPSKDQDFLKRYMKTNDSSRSFGWFDLNFSRNSEATFCISSIPDVNGYANKLNLDFKDLEVRSSVNHDIFFRSKSYRVDSDIGYPLGWNDEVTWSFVFDSYQLETFFLREHLVLIADTFSDFSSGEPTPYEFFRPSIYKVDWNFHGYSAYLNVNDHNIINNPLDFNENCYISVHGDDAHIGVEIPRLGITATYTDIIFQISTPMFRLLLNTPPWNTLNEFMRNKEIGRGYDFTAEGSYIIYSDLDIDNVDSLTIECSTRRMTLLTYGFVIGYLLNVQMNYFGEFSHFITAEEYTDIVRGNDNDIVSTLADFSVMSETNSVSNVSNSQHNPDNSSKSNIIDPLYNPPLRKDDIKRKVNETDIWFTFSVWEGALLLPEVLYNSDPCIALSFKELIIDFRNCDYYLDLLATLNGTSFKRCIRKNQNDIFELVHNNAIKNLEEHGSVSNISIHGHRMYGAPPTSPSYFSDWAVDVNNLSINSDIYFIRGFISYITKVGFEFSNLQNILLYDESVLDNMTSVTVHGTGIDILVADKSTSAQVLLNMDGITFNRINFANDRYSSRIDLQVPGLHFAFFDNGSSMDKTCLFEFKTKINFTNFTQMKDGELHSKKQQEFIALNDSAFHRCSFLLLPHIQESLLYHELYGGITPSSSVPPLPIPVQAETIAFIIDDFLGPFGINSTELLGSISTSTPIHSSNKPLKPPSSSVIHPIESMQSHLVPSQSVTHGNYIIDISYITLDINPLFFTYASNFLDEFYSENIIETIDGIEMAIVNRLGTKSEELDSVTNIKLQIKYLDFFFGQRNTEGLELYVDQIDLEVSQKTFQKKSTVVLDEIAILSRFLSLRASINEKKVLEDFDERPPALSLALEGWEGWSSTASSQVNSLNISSTDITVDESQIEWLIDYLNRLVVFVHELVNSLDSIQKKSNGIQKKLVSDLTLASEYYQISHDPYVITKPAYVMRVSKGHVRQNRSWRIVTRLRHIYTYLPDDWEIHVQEEMRGKDMNDVSDSSDIFLTVFSNWRNWEVSDVARSYIYKKIFLSNDETTSEKKLQTTVKLNLNSIFFTIYSTGYAIDHNIILTKAVILLELTTETAVSPPIEKSILNMTGSLGSIKGEFSDKFLRLLELIPDFSKEEDIKSLTENSSIVSEKSPYFTIHLFLLFENGGLQLTMGDTTLSNNVTDGKISALLEKSSYSKEFSYSGAYYMKKSEMCLKHNKDIIAEFQLHHLGLISTGIYTPICPVILINLRSADLHFKSLASTEKIVKTIEDITEYSVHLYKHYDLRKYTTKPTKVDQKPEKINFDVRVACNLSKVSAELTLISPFYLRYETKQLDLYFNQNGDGEILLSLWDTDIFVTSHHTKEQYFRFSYDDIQINCNPMSEKNKVLVVSLSASLVKLTFSEPRRIFASFLQDERITIESFQELKKLKKIFFSNAKNVKKLNNDVPKEDTPTKWALELNINYFGILLPIASTFFVLELHMLLGSLTNTTEEIQEVNNQISGQISLENILFLINDRSLPLRLSKLVDFSIRISTLQKTTSSYESLQIESSHFRMCFSPESLVFVLWGVKQLQNELEYYKDHKTKRQWNLSSHKTGTKSSTSESPLNYFRSIHILSYNFCIGWMLPENQKDIPGWMFGYDRLFSAYEKNYGKLTLIEGYMSVTNSNSSNDFFSQGEEKNRHNRSFLPSMQILYWLKEFNSKKDLFIRLHGDALDVDILSNFVNIIELIFKSYQIFEDFRKSKIVQNIEKQKHHEHIKSENATEFVPTFLSDINSINCEFKYEGGTLRVFSVDDVEIDSTPSLELNAPKVSIYLNYKHFDDSPKPHWLRCVIDIHSSHNILYSKCAPFVIEFVESIQEILENRPVEPKQSVSKIATPNRTYKRILAPFDIAFRIKAAKQMLSFSCEPSAKVQANVGLDSFLFGISTGGSSVEDPLSLTLCINKISTSVQHIFSKEASASFSLNFIDLTFIFTQPTLYCVGLISDIDIFFNMKQQQNLLLFLDIWHLSESIGIRPNRKKRKHKKHKGHTQIPETPQPGKIIPWNFNIIFTNVNADIHLGPALGIVSAKLEKTWFISDRYLDKRQILQLFTDGMVLKSRGRLSGMLDISNAGWRLEVNYADNELNYNSPIVAIGIDIGCVALKTAFDYHMFMISKVNNIHFRLHSERDPEGKLPDLLLTTLLCEEISICSTTLVASNILDIYNTIIRTRQDTKNSYFETLMESNNQDTRTNIPYSDILKSLNLLRTDVQIDVSKLQLQISPISLFDFEVLVINIDNMSARSETTSTDKLKTRLELQVCNASVALSTAKEELDEESVNKISVADYMTYASKIKGGTILIIPKLLVGMTTWQKVTSNTIEYTFTCKFDGKVSVRWNLGPVNFIKEMWATHVKSLAVRQARIEEPVEYSSEELESSPESIYLEPAQPKFTYVALVEPSIEMPQIKDLEDATPPMEWFGLNRKKFPSFTHQTAVIVVQKLVHAVEKEYAKIIGHSEQ</sequence>
<dbReference type="KEGG" id="tbl:TBLA_0E04420"/>
<feature type="domain" description="Csf1 N-terminal" evidence="3">
    <location>
        <begin position="557"/>
        <end position="1780"/>
    </location>
</feature>
<evidence type="ECO:0000259" key="4">
    <source>
        <dbReference type="Pfam" id="PF25038"/>
    </source>
</evidence>
<evidence type="ECO:0000256" key="1">
    <source>
        <dbReference type="SAM" id="MobiDB-lite"/>
    </source>
</evidence>
<dbReference type="FunCoup" id="I2H544">
    <property type="interactions" value="88"/>
</dbReference>
<feature type="domain" description="Csf1 N-terminal" evidence="3">
    <location>
        <begin position="33"/>
        <end position="181"/>
    </location>
</feature>
<feature type="region of interest" description="Disordered" evidence="1">
    <location>
        <begin position="192"/>
        <end position="252"/>
    </location>
</feature>
<dbReference type="PANTHER" id="PTHR32085">
    <property type="entry name" value="PROTEIN CSF1"/>
    <property type="match status" value="1"/>
</dbReference>
<feature type="region of interest" description="Disordered" evidence="1">
    <location>
        <begin position="987"/>
        <end position="1009"/>
    </location>
</feature>
<dbReference type="GO" id="GO:0016020">
    <property type="term" value="C:membrane"/>
    <property type="evidence" value="ECO:0007669"/>
    <property type="project" value="InterPro"/>
</dbReference>
<dbReference type="EMBL" id="HE806320">
    <property type="protein sequence ID" value="CCH61496.1"/>
    <property type="molecule type" value="Genomic_DNA"/>
</dbReference>
<feature type="compositionally biased region" description="Low complexity" evidence="1">
    <location>
        <begin position="203"/>
        <end position="215"/>
    </location>
</feature>
<accession>I2H544</accession>
<gene>
    <name evidence="5" type="primary">TBLA0E04420</name>
    <name evidence="5" type="ORF">TBLA_0E04420</name>
</gene>
<dbReference type="PANTHER" id="PTHR32085:SF3">
    <property type="entry name" value="PROTEIN CSF1"/>
    <property type="match status" value="1"/>
</dbReference>
<dbReference type="Pfam" id="PF21678">
    <property type="entry name" value="Csf1_N"/>
    <property type="match status" value="3"/>
</dbReference>
<keyword evidence="6" id="KW-1185">Reference proteome</keyword>
<dbReference type="InterPro" id="IPR056779">
    <property type="entry name" value="Csf1_C"/>
</dbReference>
<evidence type="ECO:0008006" key="7">
    <source>
        <dbReference type="Google" id="ProtNLM"/>
    </source>
</evidence>
<evidence type="ECO:0000256" key="2">
    <source>
        <dbReference type="SAM" id="Phobius"/>
    </source>
</evidence>
<dbReference type="eggNOG" id="KOG3596">
    <property type="taxonomic scope" value="Eukaryota"/>
</dbReference>
<keyword evidence="2" id="KW-0472">Membrane</keyword>
<keyword evidence="2" id="KW-0812">Transmembrane</keyword>
<dbReference type="HOGENOM" id="CLU_000126_1_0_1"/>
<dbReference type="GO" id="GO:1904121">
    <property type="term" value="F:phosphatidylethanolamine transfer activity"/>
    <property type="evidence" value="ECO:0007669"/>
    <property type="project" value="EnsemblFungi"/>
</dbReference>
<evidence type="ECO:0000313" key="5">
    <source>
        <dbReference type="EMBL" id="CCH61496.1"/>
    </source>
</evidence>
<reference evidence="5 6" key="1">
    <citation type="journal article" date="2011" name="Proc. Natl. Acad. Sci. U.S.A.">
        <title>Evolutionary erosion of yeast sex chromosomes by mating-type switching accidents.</title>
        <authorList>
            <person name="Gordon J.L."/>
            <person name="Armisen D."/>
            <person name="Proux-Wera E."/>
            <person name="Oheigeartaigh S.S."/>
            <person name="Byrne K.P."/>
            <person name="Wolfe K.H."/>
        </authorList>
    </citation>
    <scope>NUCLEOTIDE SEQUENCE [LARGE SCALE GENOMIC DNA]</scope>
    <source>
        <strain evidence="6">ATCC 34711 / CBS 6284 / DSM 70876 / NBRC 10599 / NRRL Y-10934 / UCD 77-7</strain>
    </source>
</reference>
<dbReference type="Pfam" id="PF25038">
    <property type="entry name" value="Csf1_C"/>
    <property type="match status" value="1"/>
</dbReference>
<dbReference type="InterPro" id="IPR048636">
    <property type="entry name" value="Csf1_N"/>
</dbReference>
<dbReference type="GO" id="GO:0055091">
    <property type="term" value="P:phospholipid homeostasis"/>
    <property type="evidence" value="ECO:0007669"/>
    <property type="project" value="EnsemblFungi"/>
</dbReference>
<organism evidence="5 6">
    <name type="scientific">Henningerozyma blattae (strain ATCC 34711 / CBS 6284 / DSM 70876 / NBRC 10599 / NRRL Y-10934 / UCD 77-7)</name>
    <name type="common">Yeast</name>
    <name type="synonym">Tetrapisispora blattae</name>
    <dbReference type="NCBI Taxonomy" id="1071380"/>
    <lineage>
        <taxon>Eukaryota</taxon>
        <taxon>Fungi</taxon>
        <taxon>Dikarya</taxon>
        <taxon>Ascomycota</taxon>
        <taxon>Saccharomycotina</taxon>
        <taxon>Saccharomycetes</taxon>
        <taxon>Saccharomycetales</taxon>
        <taxon>Saccharomycetaceae</taxon>
        <taxon>Henningerozyma</taxon>
    </lineage>
</organism>
<feature type="transmembrane region" description="Helical" evidence="2">
    <location>
        <begin position="17"/>
        <end position="38"/>
    </location>
</feature>
<proteinExistence type="predicted"/>
<dbReference type="OrthoDB" id="10051416at2759"/>
<feature type="region of interest" description="Disordered" evidence="1">
    <location>
        <begin position="489"/>
        <end position="596"/>
    </location>
</feature>
<dbReference type="InParanoid" id="I2H544"/>